<comment type="caution">
    <text evidence="6">The sequence shown here is derived from an EMBL/GenBank/DDBJ whole genome shotgun (WGS) entry which is preliminary data.</text>
</comment>
<evidence type="ECO:0000256" key="2">
    <source>
        <dbReference type="ARBA" id="ARBA00023002"/>
    </source>
</evidence>
<dbReference type="InterPro" id="IPR020904">
    <property type="entry name" value="Sc_DH/Rdtase_CS"/>
</dbReference>
<reference evidence="6 7" key="1">
    <citation type="submission" date="2018-06" db="EMBL/GenBank/DDBJ databases">
        <title>Draft genome sequence of Modestobacter versicolor CP153-2.</title>
        <authorList>
            <person name="Gundlapally S.R."/>
        </authorList>
    </citation>
    <scope>NUCLEOTIDE SEQUENCE [LARGE SCALE GENOMIC DNA]</scope>
    <source>
        <strain evidence="6 7">CP153-2</strain>
    </source>
</reference>
<dbReference type="PROSITE" id="PS00061">
    <property type="entry name" value="ADH_SHORT"/>
    <property type="match status" value="1"/>
</dbReference>
<dbReference type="NCBIfam" id="NF009467">
    <property type="entry name" value="PRK12826.1-3"/>
    <property type="match status" value="1"/>
</dbReference>
<organism evidence="6 7">
    <name type="scientific">Modestobacter versicolor</name>
    <dbReference type="NCBI Taxonomy" id="429133"/>
    <lineage>
        <taxon>Bacteria</taxon>
        <taxon>Bacillati</taxon>
        <taxon>Actinomycetota</taxon>
        <taxon>Actinomycetes</taxon>
        <taxon>Geodermatophilales</taxon>
        <taxon>Geodermatophilaceae</taxon>
        <taxon>Modestobacter</taxon>
    </lineage>
</organism>
<dbReference type="PRINTS" id="PR00080">
    <property type="entry name" value="SDRFAMILY"/>
</dbReference>
<dbReference type="EMBL" id="JACIBU010000001">
    <property type="protein sequence ID" value="MBB3677551.1"/>
    <property type="molecule type" value="Genomic_DNA"/>
</dbReference>
<dbReference type="GO" id="GO:0033702">
    <property type="term" value="F:(+)-trans-carveol dehydrogenase activity"/>
    <property type="evidence" value="ECO:0007669"/>
    <property type="project" value="UniProtKB-EC"/>
</dbReference>
<dbReference type="PANTHER" id="PTHR24321">
    <property type="entry name" value="DEHYDROGENASES, SHORT CHAIN"/>
    <property type="match status" value="1"/>
</dbReference>
<dbReference type="EMBL" id="QKNV01000124">
    <property type="protein sequence ID" value="PZA20984.1"/>
    <property type="molecule type" value="Genomic_DNA"/>
</dbReference>
<dbReference type="FunFam" id="3.40.50.720:FF:000084">
    <property type="entry name" value="Short-chain dehydrogenase reductase"/>
    <property type="match status" value="1"/>
</dbReference>
<accession>A0A323V8E2</accession>
<gene>
    <name evidence="6" type="ORF">DMO24_12585</name>
    <name evidence="5" type="ORF">FHX36_003286</name>
</gene>
<keyword evidence="3" id="KW-0520">NAD</keyword>
<dbReference type="NCBIfam" id="TIGR03971">
    <property type="entry name" value="SDR_subfam_1"/>
    <property type="match status" value="1"/>
</dbReference>
<dbReference type="RefSeq" id="WP_110552605.1">
    <property type="nucleotide sequence ID" value="NZ_JACIBU010000001.1"/>
</dbReference>
<evidence type="ECO:0000256" key="3">
    <source>
        <dbReference type="ARBA" id="ARBA00023027"/>
    </source>
</evidence>
<dbReference type="SUPFAM" id="SSF51735">
    <property type="entry name" value="NAD(P)-binding Rossmann-fold domains"/>
    <property type="match status" value="1"/>
</dbReference>
<dbReference type="InterPro" id="IPR023985">
    <property type="entry name" value="SDR_subfam_1"/>
</dbReference>
<evidence type="ECO:0000313" key="8">
    <source>
        <dbReference type="Proteomes" id="UP000580718"/>
    </source>
</evidence>
<evidence type="ECO:0000313" key="5">
    <source>
        <dbReference type="EMBL" id="MBB3677551.1"/>
    </source>
</evidence>
<proteinExistence type="inferred from homology"/>
<keyword evidence="2 5" id="KW-0560">Oxidoreductase</keyword>
<dbReference type="Pfam" id="PF00106">
    <property type="entry name" value="adh_short"/>
    <property type="match status" value="1"/>
</dbReference>
<dbReference type="OrthoDB" id="517007at2"/>
<dbReference type="PANTHER" id="PTHR24321:SF8">
    <property type="entry name" value="ESTRADIOL 17-BETA-DEHYDROGENASE 8-RELATED"/>
    <property type="match status" value="1"/>
</dbReference>
<dbReference type="EC" id="1.1.1.275" evidence="5"/>
<protein>
    <submittedName>
        <fullName evidence="5">(+)-trans-carveol dehydrogenase</fullName>
        <ecNumber evidence="5">1.1.1.275</ecNumber>
    </submittedName>
    <submittedName>
        <fullName evidence="6">SDR family mycofactocin-dependent oxidoreductase</fullName>
    </submittedName>
</protein>
<evidence type="ECO:0000256" key="1">
    <source>
        <dbReference type="ARBA" id="ARBA00006484"/>
    </source>
</evidence>
<dbReference type="CDD" id="cd05233">
    <property type="entry name" value="SDR_c"/>
    <property type="match status" value="1"/>
</dbReference>
<dbReference type="InterPro" id="IPR002347">
    <property type="entry name" value="SDR_fam"/>
</dbReference>
<evidence type="ECO:0000313" key="7">
    <source>
        <dbReference type="Proteomes" id="UP000247602"/>
    </source>
</evidence>
<dbReference type="PRINTS" id="PR00081">
    <property type="entry name" value="GDHRDH"/>
</dbReference>
<comment type="similarity">
    <text evidence="1 4">Belongs to the short-chain dehydrogenases/reductases (SDR) family.</text>
</comment>
<dbReference type="Gene3D" id="3.40.50.720">
    <property type="entry name" value="NAD(P)-binding Rossmann-like Domain"/>
    <property type="match status" value="1"/>
</dbReference>
<dbReference type="Proteomes" id="UP000580718">
    <property type="component" value="Unassembled WGS sequence"/>
</dbReference>
<keyword evidence="7" id="KW-1185">Reference proteome</keyword>
<evidence type="ECO:0000256" key="4">
    <source>
        <dbReference type="RuleBase" id="RU000363"/>
    </source>
</evidence>
<name>A0A323V8E2_9ACTN</name>
<dbReference type="Proteomes" id="UP000247602">
    <property type="component" value="Unassembled WGS sequence"/>
</dbReference>
<dbReference type="AlphaFoldDB" id="A0A323V8E2"/>
<sequence>MGKLEGKVAFITGAARGQGRSHAVRLAQEGADVIAVDLLDQVGSVGYPLATQEDMDETVRLVEALDRRIVASRADVRDTAALKAAVDEGVAQLGRLDIVLANAGIASFAPVEDLTDELWDDMIAINLTGVFKTVRAAVPHLRAGGNGGAIVITSSTAGIKGMANLAHYVAAKHGVVGLMKTLANELAPDMIRVNTVHPTSVDTMMIHNDQTYGVFRPDKPASEITREDVGEAFQGLNALPVQWVDPVDISNAILFLVSDDGRYVTGVQLPVDAGSVIK</sequence>
<reference evidence="5 8" key="2">
    <citation type="submission" date="2020-08" db="EMBL/GenBank/DDBJ databases">
        <title>Sequencing the genomes of 1000 actinobacteria strains.</title>
        <authorList>
            <person name="Klenk H.-P."/>
        </authorList>
    </citation>
    <scope>NUCLEOTIDE SEQUENCE [LARGE SCALE GENOMIC DNA]</scope>
    <source>
        <strain evidence="5 8">DSM 16678</strain>
    </source>
</reference>
<dbReference type="InterPro" id="IPR036291">
    <property type="entry name" value="NAD(P)-bd_dom_sf"/>
</dbReference>
<evidence type="ECO:0000313" key="6">
    <source>
        <dbReference type="EMBL" id="PZA20984.1"/>
    </source>
</evidence>